<evidence type="ECO:0000256" key="1">
    <source>
        <dbReference type="ARBA" id="ARBA00022729"/>
    </source>
</evidence>
<evidence type="ECO:0000256" key="4">
    <source>
        <dbReference type="SAM" id="MobiDB-lite"/>
    </source>
</evidence>
<evidence type="ECO:0000256" key="2">
    <source>
        <dbReference type="ARBA" id="ARBA00022837"/>
    </source>
</evidence>
<feature type="region of interest" description="Disordered" evidence="4">
    <location>
        <begin position="62"/>
        <end position="127"/>
    </location>
</feature>
<dbReference type="PROSITE" id="PS51234">
    <property type="entry name" value="TSP3"/>
    <property type="match status" value="2"/>
</dbReference>
<keyword evidence="1" id="KW-0732">Signal</keyword>
<evidence type="ECO:0000313" key="5">
    <source>
        <dbReference type="EMBL" id="CAD7602929.1"/>
    </source>
</evidence>
<dbReference type="AlphaFoldDB" id="A0A7R9K520"/>
<organism evidence="5">
    <name type="scientific">Timema genevievae</name>
    <name type="common">Walking stick</name>
    <dbReference type="NCBI Taxonomy" id="629358"/>
    <lineage>
        <taxon>Eukaryota</taxon>
        <taxon>Metazoa</taxon>
        <taxon>Ecdysozoa</taxon>
        <taxon>Arthropoda</taxon>
        <taxon>Hexapoda</taxon>
        <taxon>Insecta</taxon>
        <taxon>Pterygota</taxon>
        <taxon>Neoptera</taxon>
        <taxon>Polyneoptera</taxon>
        <taxon>Phasmatodea</taxon>
        <taxon>Timematodea</taxon>
        <taxon>Timematoidea</taxon>
        <taxon>Timematidae</taxon>
        <taxon>Timema</taxon>
    </lineage>
</organism>
<sequence>MSSQENIQLTLFHRPCVLDYESERRTTTQPSLIAPRDTLAAAFMVRTTPTRVCHITKYSPKSLSCEGRDGVQDSDDNCPNIANSDQLDTDNDGRGDECDKDIDNDGVPNNRDNCRLVPNPYQEDQDNDGVGDICQDDFDKDDVPNHLDNCPNNSKIFSTDFSCGQKVAGRRKRFGGCHDEVD</sequence>
<dbReference type="InterPro" id="IPR028974">
    <property type="entry name" value="TSP_type-3_rpt"/>
</dbReference>
<reference evidence="5" key="1">
    <citation type="submission" date="2020-11" db="EMBL/GenBank/DDBJ databases">
        <authorList>
            <person name="Tran Van P."/>
        </authorList>
    </citation>
    <scope>NUCLEOTIDE SEQUENCE</scope>
</reference>
<keyword evidence="2 3" id="KW-0106">Calcium</keyword>
<dbReference type="SUPFAM" id="SSF103647">
    <property type="entry name" value="TSP type-3 repeat"/>
    <property type="match status" value="1"/>
</dbReference>
<dbReference type="InterPro" id="IPR003367">
    <property type="entry name" value="Thrombospondin_3-like_rpt"/>
</dbReference>
<proteinExistence type="predicted"/>
<dbReference type="GO" id="GO:0005509">
    <property type="term" value="F:calcium ion binding"/>
    <property type="evidence" value="ECO:0007669"/>
    <property type="project" value="UniProtKB-UniRule"/>
</dbReference>
<feature type="repeat" description="TSP type-3" evidence="3">
    <location>
        <begin position="123"/>
        <end position="158"/>
    </location>
</feature>
<feature type="repeat" description="TSP type-3" evidence="3">
    <location>
        <begin position="87"/>
        <end position="122"/>
    </location>
</feature>
<dbReference type="EMBL" id="OE843359">
    <property type="protein sequence ID" value="CAD7602929.1"/>
    <property type="molecule type" value="Genomic_DNA"/>
</dbReference>
<dbReference type="PANTHER" id="PTHR10199:SF100">
    <property type="entry name" value="THROMBOSPONDIN, ISOFORM A"/>
    <property type="match status" value="1"/>
</dbReference>
<evidence type="ECO:0000256" key="3">
    <source>
        <dbReference type="PROSITE-ProRule" id="PRU00634"/>
    </source>
</evidence>
<dbReference type="InterPro" id="IPR017897">
    <property type="entry name" value="Thrombospondin_3_rpt"/>
</dbReference>
<dbReference type="Pfam" id="PF02412">
    <property type="entry name" value="TSP_3"/>
    <property type="match status" value="3"/>
</dbReference>
<dbReference type="Gene3D" id="4.10.1080.10">
    <property type="entry name" value="TSP type-3 repeat"/>
    <property type="match status" value="1"/>
</dbReference>
<feature type="compositionally biased region" description="Basic and acidic residues" evidence="4">
    <location>
        <begin position="91"/>
        <end position="103"/>
    </location>
</feature>
<name>A0A7R9K520_TIMGE</name>
<gene>
    <name evidence="5" type="ORF">TGEB3V08_LOCUS8545</name>
</gene>
<dbReference type="PANTHER" id="PTHR10199">
    <property type="entry name" value="THROMBOSPONDIN"/>
    <property type="match status" value="1"/>
</dbReference>
<accession>A0A7R9K520</accession>
<protein>
    <submittedName>
        <fullName evidence="5">Uncharacterized protein</fullName>
    </submittedName>
</protein>
<dbReference type="GO" id="GO:0007155">
    <property type="term" value="P:cell adhesion"/>
    <property type="evidence" value="ECO:0007669"/>
    <property type="project" value="InterPro"/>
</dbReference>